<dbReference type="AlphaFoldDB" id="A0A834WM60"/>
<keyword evidence="1" id="KW-0233">DNA recombination</keyword>
<dbReference type="PANTHER" id="PTHR10492:SF101">
    <property type="entry name" value="ATP-DEPENDENT DNA HELICASE"/>
    <property type="match status" value="1"/>
</dbReference>
<dbReference type="EC" id="5.6.2.3" evidence="1"/>
<dbReference type="InterPro" id="IPR010285">
    <property type="entry name" value="DNA_helicase_pif1-like_DEAD"/>
</dbReference>
<organism evidence="5 6">
    <name type="scientific">Senna tora</name>
    <dbReference type="NCBI Taxonomy" id="362788"/>
    <lineage>
        <taxon>Eukaryota</taxon>
        <taxon>Viridiplantae</taxon>
        <taxon>Streptophyta</taxon>
        <taxon>Embryophyta</taxon>
        <taxon>Tracheophyta</taxon>
        <taxon>Spermatophyta</taxon>
        <taxon>Magnoliopsida</taxon>
        <taxon>eudicotyledons</taxon>
        <taxon>Gunneridae</taxon>
        <taxon>Pentapetalae</taxon>
        <taxon>rosids</taxon>
        <taxon>fabids</taxon>
        <taxon>Fabales</taxon>
        <taxon>Fabaceae</taxon>
        <taxon>Caesalpinioideae</taxon>
        <taxon>Cassia clade</taxon>
        <taxon>Senna</taxon>
    </lineage>
</organism>
<feature type="domain" description="DNA helicase Pif1-like DEAD-box helicase" evidence="2">
    <location>
        <begin position="528"/>
        <end position="749"/>
    </location>
</feature>
<dbReference type="Pfam" id="PF14214">
    <property type="entry name" value="Helitron_like_N"/>
    <property type="match status" value="1"/>
</dbReference>
<dbReference type="OrthoDB" id="1931557at2759"/>
<dbReference type="Proteomes" id="UP000634136">
    <property type="component" value="Unassembled WGS sequence"/>
</dbReference>
<feature type="domain" description="DNA helicase Pif1-like 2B" evidence="4">
    <location>
        <begin position="846"/>
        <end position="892"/>
    </location>
</feature>
<comment type="catalytic activity">
    <reaction evidence="1">
        <text>ATP + H2O = ADP + phosphate + H(+)</text>
        <dbReference type="Rhea" id="RHEA:13065"/>
        <dbReference type="ChEBI" id="CHEBI:15377"/>
        <dbReference type="ChEBI" id="CHEBI:15378"/>
        <dbReference type="ChEBI" id="CHEBI:30616"/>
        <dbReference type="ChEBI" id="CHEBI:43474"/>
        <dbReference type="ChEBI" id="CHEBI:456216"/>
        <dbReference type="EC" id="5.6.2.3"/>
    </reaction>
</comment>
<keyword evidence="1" id="KW-0347">Helicase</keyword>
<dbReference type="InterPro" id="IPR049163">
    <property type="entry name" value="Pif1-like_2B_dom"/>
</dbReference>
<feature type="domain" description="Helitron helicase-like" evidence="3">
    <location>
        <begin position="3"/>
        <end position="169"/>
    </location>
</feature>
<comment type="similarity">
    <text evidence="1">Belongs to the helicase family.</text>
</comment>
<dbReference type="GO" id="GO:0006310">
    <property type="term" value="P:DNA recombination"/>
    <property type="evidence" value="ECO:0007669"/>
    <property type="project" value="UniProtKB-KW"/>
</dbReference>
<dbReference type="GO" id="GO:0006281">
    <property type="term" value="P:DNA repair"/>
    <property type="evidence" value="ECO:0007669"/>
    <property type="project" value="UniProtKB-KW"/>
</dbReference>
<sequence length="973" mass="110397">MVLKVGKLSQQFTVDAFTSVESQRTSYVRFHQKKLRSENYVTLTELIEKAHVSSSSISKRVILPSSFTGGQRYSLENFQDAMTICATTGFPDLFITFTCNPKWPELDKLLNQLGCKVEDRPDLVSRIFKIKLNKLVRDITKDMLFEKCRADIHTIEFQKRGLPHAHILIWLAAEDKLTTPSQIDSVIFAEIPNRDAHPELYEAVKNYTIHGPCGQLRKSSPCMVNAKCSKHFPKKFNERTSFDDAGYCKYRRRDTVSKGPDRVTAKISNESNSHVDDTRDEIKQYYDCRYISPCEAAWRIFGFDINFRQPAVERLPFHLPNQQGIIFADDDNIDEVVLKASVKETKFLAWFEANKHYPAARELTYAQMPTMFVFKVESRKWCIRKAGHSIGRLYYVPPDLGELHYLRLLLTFVKGPTCFEDIRTLNGLLYPTYKAACYAMGLLDDDKEYVDGITEANLQLDDDRIKEIVIAEIEKILRSNGHSLRDYPPMPIPSDESMSITENMLLSEELNYDRVLLKSEHATLLASLTSEQIKIYNAIIDAVDRSEGGIFFVNDFGGSGKTFIWNTLTSAIRGRGQVVLAVASSGIASQLILGGRTPHSRFAIPLNCNENSTCNIVQGSDLANLLIHTKLIIWDEALMAHRFCFEALDISLRDIIGNHNNACYNKPFGGKVVIFGGDFRQILPVIPRGSREDIVMTSLNSSYLWDSCKVLTLTKNMRLRTGNTKYENNEIRQFADWILNIGDGVIGDEINDEERVITIPKDILITNVQNPVEAIVQHTYPLFLTNFENHEYIRERAILAPTLEDVASVNAYMLSLLPSEEMTYLSSDSICAQDNASAVSNLYTPKFLNSISGSGLPYHELKLKVGVPVMLLRNIDKSLGLCNGTRLIVVRLCKHVIEAMIICGKFHGERVVIARMVIIPSDSRLPFRFQRRQFPIVLSFAMTINKSQGQTLSNVGLYLPRVLMLLNLFSMRK</sequence>
<comment type="caution">
    <text evidence="5">The sequence shown here is derived from an EMBL/GenBank/DDBJ whole genome shotgun (WGS) entry which is preliminary data.</text>
</comment>
<dbReference type="Gene3D" id="3.40.50.300">
    <property type="entry name" value="P-loop containing nucleotide triphosphate hydrolases"/>
    <property type="match status" value="1"/>
</dbReference>
<evidence type="ECO:0000259" key="4">
    <source>
        <dbReference type="Pfam" id="PF21530"/>
    </source>
</evidence>
<accession>A0A834WM60</accession>
<dbReference type="GO" id="GO:0043139">
    <property type="term" value="F:5'-3' DNA helicase activity"/>
    <property type="evidence" value="ECO:0007669"/>
    <property type="project" value="UniProtKB-EC"/>
</dbReference>
<comment type="cofactor">
    <cofactor evidence="1">
        <name>Mg(2+)</name>
        <dbReference type="ChEBI" id="CHEBI:18420"/>
    </cofactor>
</comment>
<keyword evidence="1" id="KW-0067">ATP-binding</keyword>
<dbReference type="GO" id="GO:0016787">
    <property type="term" value="F:hydrolase activity"/>
    <property type="evidence" value="ECO:0007669"/>
    <property type="project" value="UniProtKB-KW"/>
</dbReference>
<evidence type="ECO:0000256" key="1">
    <source>
        <dbReference type="RuleBase" id="RU363044"/>
    </source>
</evidence>
<dbReference type="PANTHER" id="PTHR10492">
    <property type="match status" value="1"/>
</dbReference>
<dbReference type="EMBL" id="JAAIUW010000008">
    <property type="protein sequence ID" value="KAF7821899.1"/>
    <property type="molecule type" value="Genomic_DNA"/>
</dbReference>
<dbReference type="InterPro" id="IPR027417">
    <property type="entry name" value="P-loop_NTPase"/>
</dbReference>
<evidence type="ECO:0000313" key="5">
    <source>
        <dbReference type="EMBL" id="KAF7821899.1"/>
    </source>
</evidence>
<keyword evidence="1" id="KW-0227">DNA damage</keyword>
<evidence type="ECO:0000259" key="2">
    <source>
        <dbReference type="Pfam" id="PF05970"/>
    </source>
</evidence>
<gene>
    <name evidence="5" type="ORF">G2W53_027354</name>
</gene>
<evidence type="ECO:0000259" key="3">
    <source>
        <dbReference type="Pfam" id="PF14214"/>
    </source>
</evidence>
<keyword evidence="1" id="KW-0234">DNA repair</keyword>
<evidence type="ECO:0000313" key="6">
    <source>
        <dbReference type="Proteomes" id="UP000634136"/>
    </source>
</evidence>
<dbReference type="SUPFAM" id="SSF52540">
    <property type="entry name" value="P-loop containing nucleoside triphosphate hydrolases"/>
    <property type="match status" value="2"/>
</dbReference>
<keyword evidence="1" id="KW-0547">Nucleotide-binding</keyword>
<dbReference type="Pfam" id="PF21530">
    <property type="entry name" value="Pif1_2B_dom"/>
    <property type="match status" value="1"/>
</dbReference>
<protein>
    <recommendedName>
        <fullName evidence="1">ATP-dependent DNA helicase</fullName>
        <ecNumber evidence="1">5.6.2.3</ecNumber>
    </recommendedName>
</protein>
<dbReference type="GO" id="GO:0005524">
    <property type="term" value="F:ATP binding"/>
    <property type="evidence" value="ECO:0007669"/>
    <property type="project" value="UniProtKB-KW"/>
</dbReference>
<name>A0A834WM60_9FABA</name>
<dbReference type="GO" id="GO:0000723">
    <property type="term" value="P:telomere maintenance"/>
    <property type="evidence" value="ECO:0007669"/>
    <property type="project" value="InterPro"/>
</dbReference>
<reference evidence="5" key="1">
    <citation type="submission" date="2020-09" db="EMBL/GenBank/DDBJ databases">
        <title>Genome-Enabled Discovery of Anthraquinone Biosynthesis in Senna tora.</title>
        <authorList>
            <person name="Kang S.-H."/>
            <person name="Pandey R.P."/>
            <person name="Lee C.-M."/>
            <person name="Sim J.-S."/>
            <person name="Jeong J.-T."/>
            <person name="Choi B.-S."/>
            <person name="Jung M."/>
            <person name="Ginzburg D."/>
            <person name="Zhao K."/>
            <person name="Won S.Y."/>
            <person name="Oh T.-J."/>
            <person name="Yu Y."/>
            <person name="Kim N.-H."/>
            <person name="Lee O.R."/>
            <person name="Lee T.-H."/>
            <person name="Bashyal P."/>
            <person name="Kim T.-S."/>
            <person name="Lee W.-H."/>
            <person name="Kawkins C."/>
            <person name="Kim C.-K."/>
            <person name="Kim J.S."/>
            <person name="Ahn B.O."/>
            <person name="Rhee S.Y."/>
            <person name="Sohng J.K."/>
        </authorList>
    </citation>
    <scope>NUCLEOTIDE SEQUENCE</scope>
    <source>
        <tissue evidence="5">Leaf</tissue>
    </source>
</reference>
<proteinExistence type="inferred from homology"/>
<keyword evidence="1" id="KW-0378">Hydrolase</keyword>
<keyword evidence="6" id="KW-1185">Reference proteome</keyword>
<dbReference type="InterPro" id="IPR025476">
    <property type="entry name" value="Helitron_helicase-like"/>
</dbReference>
<dbReference type="Pfam" id="PF05970">
    <property type="entry name" value="PIF1"/>
    <property type="match status" value="1"/>
</dbReference>